<dbReference type="SUPFAM" id="SSF53822">
    <property type="entry name" value="Periplasmic binding protein-like I"/>
    <property type="match status" value="1"/>
</dbReference>
<protein>
    <submittedName>
        <fullName evidence="5">Substrate-binding domain-containing protein</fullName>
    </submittedName>
</protein>
<dbReference type="Pfam" id="PF13377">
    <property type="entry name" value="Peripla_BP_3"/>
    <property type="match status" value="1"/>
</dbReference>
<name>A0ABY9W3D8_9ACTN</name>
<dbReference type="Gene3D" id="3.40.50.2300">
    <property type="match status" value="2"/>
</dbReference>
<keyword evidence="3" id="KW-0804">Transcription</keyword>
<reference evidence="5 6" key="1">
    <citation type="submission" date="2023-09" db="EMBL/GenBank/DDBJ databases">
        <title>Genome completion map analysis of the actinomycetes C11-1.</title>
        <authorList>
            <person name="Qin P."/>
            <person name="Guan P."/>
        </authorList>
    </citation>
    <scope>NUCLEOTIDE SEQUENCE [LARGE SCALE GENOMIC DNA]</scope>
    <source>
        <strain evidence="5 6">C11-1</strain>
    </source>
</reference>
<evidence type="ECO:0000259" key="4">
    <source>
        <dbReference type="Pfam" id="PF13377"/>
    </source>
</evidence>
<evidence type="ECO:0000256" key="3">
    <source>
        <dbReference type="ARBA" id="ARBA00023163"/>
    </source>
</evidence>
<keyword evidence="1" id="KW-0805">Transcription regulation</keyword>
<evidence type="ECO:0000313" key="5">
    <source>
        <dbReference type="EMBL" id="WNF30669.1"/>
    </source>
</evidence>
<accession>A0ABY9W3D8</accession>
<keyword evidence="2" id="KW-0238">DNA-binding</keyword>
<keyword evidence="6" id="KW-1185">Reference proteome</keyword>
<feature type="domain" description="Transcriptional regulator LacI/GalR-like sensor" evidence="4">
    <location>
        <begin position="2"/>
        <end position="77"/>
    </location>
</feature>
<dbReference type="InterPro" id="IPR028082">
    <property type="entry name" value="Peripla_BP_I"/>
</dbReference>
<gene>
    <name evidence="5" type="ORF">RI138_29705</name>
</gene>
<organism evidence="5 6">
    <name type="scientific">Streptomyces durocortorensis</name>
    <dbReference type="NCBI Taxonomy" id="2811104"/>
    <lineage>
        <taxon>Bacteria</taxon>
        <taxon>Bacillati</taxon>
        <taxon>Actinomycetota</taxon>
        <taxon>Actinomycetes</taxon>
        <taxon>Kitasatosporales</taxon>
        <taxon>Streptomycetaceae</taxon>
        <taxon>Streptomyces</taxon>
    </lineage>
</organism>
<evidence type="ECO:0000256" key="1">
    <source>
        <dbReference type="ARBA" id="ARBA00023015"/>
    </source>
</evidence>
<dbReference type="EMBL" id="CP134500">
    <property type="protein sequence ID" value="WNF30669.1"/>
    <property type="molecule type" value="Genomic_DNA"/>
</dbReference>
<evidence type="ECO:0000256" key="2">
    <source>
        <dbReference type="ARBA" id="ARBA00023125"/>
    </source>
</evidence>
<sequence>MGLRAALREAGVRVREDMALAGFDDVPGVRESASPLTTVALPLTETGEQVIALASRAVGCGALPGTRTERDVVLRGSSGAPPGR</sequence>
<dbReference type="Proteomes" id="UP001303236">
    <property type="component" value="Chromosome"/>
</dbReference>
<proteinExistence type="predicted"/>
<dbReference type="InterPro" id="IPR046335">
    <property type="entry name" value="LacI/GalR-like_sensor"/>
</dbReference>
<evidence type="ECO:0000313" key="6">
    <source>
        <dbReference type="Proteomes" id="UP001303236"/>
    </source>
</evidence>